<sequence length="398" mass="45025">MPKRDTPIWRKPQHYMDVKDPKHQVNWVELFFDLVHVVTIFMLGTFLAQNLDMQGFWIFTAIFVAIFFAWADSSVYNALYISTDLTHRTIMAFQSVTMMVIAASIPDILSSGWVFFALGFATNRALLALLYWRAKAVGAEQTCLAGEQSRNFALLAVWFAITAFLPTPFAFWMFVVGLALIQLQYMLPRVGTLRYERFVPHLHHISERFGLLMLILIGEGFFKLVLTLSNRGIGEVGGDTIVNFVMGGLTLFALAWVYFDCVGNAVPKSKNRSVLVAYWLAHLVIMWSAIMVSVALSGEVYVGFFESYPLDYGFLGVVGLLIFIATLWPLQRLVEGRDYTRSFHTLWVRVFGCAVAFALLFIFPFVPAIVSNSLWSIALFSQIVIPLLKAFRVEVKAT</sequence>
<feature type="transmembrane region" description="Helical" evidence="1">
    <location>
        <begin position="372"/>
        <end position="391"/>
    </location>
</feature>
<protein>
    <recommendedName>
        <fullName evidence="4">Low temperature requirement protein A</fullName>
    </recommendedName>
</protein>
<gene>
    <name evidence="2" type="ORF">CWE11_06010</name>
</gene>
<feature type="transmembrane region" description="Helical" evidence="1">
    <location>
        <begin position="55"/>
        <end position="73"/>
    </location>
</feature>
<reference evidence="2 3" key="1">
    <citation type="journal article" date="2011" name="Front. Microbiol.">
        <title>Genomic signatures of strain selection and enhancement in Bacillus atrophaeus var. globigii, a historical biowarfare simulant.</title>
        <authorList>
            <person name="Gibbons H.S."/>
            <person name="Broomall S.M."/>
            <person name="McNew L.A."/>
            <person name="Daligault H."/>
            <person name="Chapman C."/>
            <person name="Bruce D."/>
            <person name="Karavis M."/>
            <person name="Krepps M."/>
            <person name="McGregor P.A."/>
            <person name="Hong C."/>
            <person name="Park K.H."/>
            <person name="Akmal A."/>
            <person name="Feldman A."/>
            <person name="Lin J.S."/>
            <person name="Chang W.E."/>
            <person name="Higgs B.W."/>
            <person name="Demirev P."/>
            <person name="Lindquist J."/>
            <person name="Liem A."/>
            <person name="Fochler E."/>
            <person name="Read T.D."/>
            <person name="Tapia R."/>
            <person name="Johnson S."/>
            <person name="Bishop-Lilly K.A."/>
            <person name="Detter C."/>
            <person name="Han C."/>
            <person name="Sozhamannan S."/>
            <person name="Rosenzweig C.N."/>
            <person name="Skowronski E.W."/>
        </authorList>
    </citation>
    <scope>NUCLEOTIDE SEQUENCE [LARGE SCALE GENOMIC DNA]</scope>
    <source>
        <strain evidence="2 3">GYP-17</strain>
    </source>
</reference>
<dbReference type="Pfam" id="PF06772">
    <property type="entry name" value="LtrA"/>
    <property type="match status" value="1"/>
</dbReference>
<accession>A0A432WKR3</accession>
<evidence type="ECO:0000313" key="3">
    <source>
        <dbReference type="Proteomes" id="UP000288405"/>
    </source>
</evidence>
<feature type="transmembrane region" description="Helical" evidence="1">
    <location>
        <begin position="152"/>
        <end position="181"/>
    </location>
</feature>
<feature type="transmembrane region" description="Helical" evidence="1">
    <location>
        <begin position="241"/>
        <end position="262"/>
    </location>
</feature>
<keyword evidence="1" id="KW-0472">Membrane</keyword>
<proteinExistence type="predicted"/>
<feature type="transmembrane region" description="Helical" evidence="1">
    <location>
        <begin position="30"/>
        <end position="48"/>
    </location>
</feature>
<comment type="caution">
    <text evidence="2">The sequence shown here is derived from an EMBL/GenBank/DDBJ whole genome shotgun (WGS) entry which is preliminary data.</text>
</comment>
<name>A0A432WKR3_9GAMM</name>
<dbReference type="EMBL" id="PIPM01000004">
    <property type="protein sequence ID" value="RUO34279.1"/>
    <property type="molecule type" value="Genomic_DNA"/>
</dbReference>
<keyword evidence="3" id="KW-1185">Reference proteome</keyword>
<keyword evidence="1" id="KW-0812">Transmembrane</keyword>
<dbReference type="Proteomes" id="UP000288405">
    <property type="component" value="Unassembled WGS sequence"/>
</dbReference>
<dbReference type="InterPro" id="IPR010640">
    <property type="entry name" value="Low_temperature_requirement_A"/>
</dbReference>
<feature type="transmembrane region" description="Helical" evidence="1">
    <location>
        <begin position="312"/>
        <end position="334"/>
    </location>
</feature>
<dbReference type="PANTHER" id="PTHR36840:SF1">
    <property type="entry name" value="BLL5714 PROTEIN"/>
    <property type="match status" value="1"/>
</dbReference>
<organism evidence="2 3">
    <name type="scientific">Aliidiomarina sanyensis</name>
    <dbReference type="NCBI Taxonomy" id="1249555"/>
    <lineage>
        <taxon>Bacteria</taxon>
        <taxon>Pseudomonadati</taxon>
        <taxon>Pseudomonadota</taxon>
        <taxon>Gammaproteobacteria</taxon>
        <taxon>Alteromonadales</taxon>
        <taxon>Idiomarinaceae</taxon>
        <taxon>Aliidiomarina</taxon>
    </lineage>
</organism>
<keyword evidence="1" id="KW-1133">Transmembrane helix</keyword>
<evidence type="ECO:0000313" key="2">
    <source>
        <dbReference type="EMBL" id="RUO34279.1"/>
    </source>
</evidence>
<evidence type="ECO:0008006" key="4">
    <source>
        <dbReference type="Google" id="ProtNLM"/>
    </source>
</evidence>
<dbReference type="OrthoDB" id="7698234at2"/>
<dbReference type="RefSeq" id="WP_126776696.1">
    <property type="nucleotide sequence ID" value="NZ_PIPM01000004.1"/>
</dbReference>
<evidence type="ECO:0000256" key="1">
    <source>
        <dbReference type="SAM" id="Phobius"/>
    </source>
</evidence>
<feature type="transmembrane region" description="Helical" evidence="1">
    <location>
        <begin position="209"/>
        <end position="229"/>
    </location>
</feature>
<feature type="transmembrane region" description="Helical" evidence="1">
    <location>
        <begin position="346"/>
        <end position="366"/>
    </location>
</feature>
<dbReference type="AlphaFoldDB" id="A0A432WKR3"/>
<dbReference type="PANTHER" id="PTHR36840">
    <property type="entry name" value="BLL5714 PROTEIN"/>
    <property type="match status" value="1"/>
</dbReference>
<feature type="transmembrane region" description="Helical" evidence="1">
    <location>
        <begin position="274"/>
        <end position="292"/>
    </location>
</feature>